<reference evidence="1 2" key="1">
    <citation type="journal article" date="2005" name="Nature">
        <title>The genome of the social amoeba Dictyostelium discoideum.</title>
        <authorList>
            <consortium name="The Dictyostelium discoideum Sequencing Consortium"/>
            <person name="Eichinger L."/>
            <person name="Pachebat J.A."/>
            <person name="Glockner G."/>
            <person name="Rajandream M.A."/>
            <person name="Sucgang R."/>
            <person name="Berriman M."/>
            <person name="Song J."/>
            <person name="Olsen R."/>
            <person name="Szafranski K."/>
            <person name="Xu Q."/>
            <person name="Tunggal B."/>
            <person name="Kummerfeld S."/>
            <person name="Madera M."/>
            <person name="Konfortov B.A."/>
            <person name="Rivero F."/>
            <person name="Bankier A.T."/>
            <person name="Lehmann R."/>
            <person name="Hamlin N."/>
            <person name="Davies R."/>
            <person name="Gaudet P."/>
            <person name="Fey P."/>
            <person name="Pilcher K."/>
            <person name="Chen G."/>
            <person name="Saunders D."/>
            <person name="Sodergren E."/>
            <person name="Davis P."/>
            <person name="Kerhornou A."/>
            <person name="Nie X."/>
            <person name="Hall N."/>
            <person name="Anjard C."/>
            <person name="Hemphill L."/>
            <person name="Bason N."/>
            <person name="Farbrother P."/>
            <person name="Desany B."/>
            <person name="Just E."/>
            <person name="Morio T."/>
            <person name="Rost R."/>
            <person name="Churcher C."/>
            <person name="Cooper J."/>
            <person name="Haydock S."/>
            <person name="van Driessche N."/>
            <person name="Cronin A."/>
            <person name="Goodhead I."/>
            <person name="Muzny D."/>
            <person name="Mourier T."/>
            <person name="Pain A."/>
            <person name="Lu M."/>
            <person name="Harper D."/>
            <person name="Lindsay R."/>
            <person name="Hauser H."/>
            <person name="James K."/>
            <person name="Quiles M."/>
            <person name="Madan Babu M."/>
            <person name="Saito T."/>
            <person name="Buchrieser C."/>
            <person name="Wardroper A."/>
            <person name="Felder M."/>
            <person name="Thangavelu M."/>
            <person name="Johnson D."/>
            <person name="Knights A."/>
            <person name="Loulseged H."/>
            <person name="Mungall K."/>
            <person name="Oliver K."/>
            <person name="Price C."/>
            <person name="Quail M.A."/>
            <person name="Urushihara H."/>
            <person name="Hernandez J."/>
            <person name="Rabbinowitsch E."/>
            <person name="Steffen D."/>
            <person name="Sanders M."/>
            <person name="Ma J."/>
            <person name="Kohara Y."/>
            <person name="Sharp S."/>
            <person name="Simmonds M."/>
            <person name="Spiegler S."/>
            <person name="Tivey A."/>
            <person name="Sugano S."/>
            <person name="White B."/>
            <person name="Walker D."/>
            <person name="Woodward J."/>
            <person name="Winckler T."/>
            <person name="Tanaka Y."/>
            <person name="Shaulsky G."/>
            <person name="Schleicher M."/>
            <person name="Weinstock G."/>
            <person name="Rosenthal A."/>
            <person name="Cox E.C."/>
            <person name="Chisholm R.L."/>
            <person name="Gibbs R."/>
            <person name="Loomis W.F."/>
            <person name="Platzer M."/>
            <person name="Kay R.R."/>
            <person name="Williams J."/>
            <person name="Dear P.H."/>
            <person name="Noegel A.A."/>
            <person name="Barrell B."/>
            <person name="Kuspa A."/>
        </authorList>
    </citation>
    <scope>NUCLEOTIDE SEQUENCE [LARGE SCALE GENOMIC DNA]</scope>
    <source>
        <strain evidence="1 2">AX4</strain>
    </source>
</reference>
<evidence type="ECO:0000313" key="2">
    <source>
        <dbReference type="Proteomes" id="UP000002195"/>
    </source>
</evidence>
<keyword evidence="2" id="KW-1185">Reference proteome</keyword>
<dbReference type="HOGENOM" id="CLU_1921029_0_0_1"/>
<dbReference type="KEGG" id="ddi:DDB_G0288081"/>
<dbReference type="RefSeq" id="XP_636895.1">
    <property type="nucleotide sequence ID" value="XM_631803.1"/>
</dbReference>
<dbReference type="OMA" id="EHAPKMR"/>
<evidence type="ECO:0008006" key="3">
    <source>
        <dbReference type="Google" id="ProtNLM"/>
    </source>
</evidence>
<dbReference type="PaxDb" id="44689-DDB0187774"/>
<dbReference type="GeneID" id="8626450"/>
<dbReference type="eggNOG" id="ENOG502RIFU">
    <property type="taxonomic scope" value="Eukaryota"/>
</dbReference>
<accession>Q54JF5</accession>
<dbReference type="Pfam" id="PF14114">
    <property type="entry name" value="DUF4286"/>
    <property type="match status" value="1"/>
</dbReference>
<comment type="caution">
    <text evidence="1">The sequence shown here is derived from an EMBL/GenBank/DDBJ whole genome shotgun (WGS) entry which is preliminary data.</text>
</comment>
<gene>
    <name evidence="1" type="ORF">DDB_G0288081</name>
</gene>
<sequence>MESKKEQQIYEVTAEVDISIINEWENWIVEHVREIVALDDGNIFSKGVINRLNNSLLGSLPDEKSTTTTSTYVMQYTAVNETSITTYIQKYAPTLRKAVPAFADKIKTSRRILVEYKTISNPPQTKNFGYVF</sequence>
<dbReference type="InParanoid" id="Q54JF5"/>
<dbReference type="dictyBase" id="DDB_G0288081"/>
<dbReference type="VEuPathDB" id="AmoebaDB:DDB_G0288081"/>
<evidence type="ECO:0000313" key="1">
    <source>
        <dbReference type="EMBL" id="EAL63385.1"/>
    </source>
</evidence>
<dbReference type="AlphaFoldDB" id="Q54JF5"/>
<name>Q54JF5_DICDI</name>
<organism evidence="1 2">
    <name type="scientific">Dictyostelium discoideum</name>
    <name type="common">Social amoeba</name>
    <dbReference type="NCBI Taxonomy" id="44689"/>
    <lineage>
        <taxon>Eukaryota</taxon>
        <taxon>Amoebozoa</taxon>
        <taxon>Evosea</taxon>
        <taxon>Eumycetozoa</taxon>
        <taxon>Dictyostelia</taxon>
        <taxon>Dictyosteliales</taxon>
        <taxon>Dictyosteliaceae</taxon>
        <taxon>Dictyostelium</taxon>
    </lineage>
</organism>
<dbReference type="Proteomes" id="UP000002195">
    <property type="component" value="Unassembled WGS sequence"/>
</dbReference>
<dbReference type="InterPro" id="IPR025563">
    <property type="entry name" value="DUF4286"/>
</dbReference>
<dbReference type="EMBL" id="AAFI02000109">
    <property type="protein sequence ID" value="EAL63385.1"/>
    <property type="molecule type" value="Genomic_DNA"/>
</dbReference>
<proteinExistence type="predicted"/>
<dbReference type="SMR" id="Q54JF5"/>
<protein>
    <recommendedName>
        <fullName evidence="3">DUF4286 family protein</fullName>
    </recommendedName>
</protein>